<proteinExistence type="predicted"/>
<dbReference type="AlphaFoldDB" id="A0A8T0UJ76"/>
<feature type="transmembrane region" description="Helical" evidence="2">
    <location>
        <begin position="105"/>
        <end position="125"/>
    </location>
</feature>
<evidence type="ECO:0000313" key="3">
    <source>
        <dbReference type="EMBL" id="KAG2620894.1"/>
    </source>
</evidence>
<keyword evidence="2" id="KW-0472">Membrane</keyword>
<evidence type="ECO:0000256" key="2">
    <source>
        <dbReference type="SAM" id="Phobius"/>
    </source>
</evidence>
<keyword evidence="2" id="KW-0812">Transmembrane</keyword>
<comment type="caution">
    <text evidence="3">The sequence shown here is derived from an EMBL/GenBank/DDBJ whole genome shotgun (WGS) entry which is preliminary data.</text>
</comment>
<feature type="region of interest" description="Disordered" evidence="1">
    <location>
        <begin position="73"/>
        <end position="97"/>
    </location>
</feature>
<dbReference type="Proteomes" id="UP000823388">
    <property type="component" value="Chromosome 3N"/>
</dbReference>
<feature type="region of interest" description="Disordered" evidence="1">
    <location>
        <begin position="1"/>
        <end position="29"/>
    </location>
</feature>
<evidence type="ECO:0000313" key="4">
    <source>
        <dbReference type="Proteomes" id="UP000823388"/>
    </source>
</evidence>
<keyword evidence="2" id="KW-1133">Transmembrane helix</keyword>
<name>A0A8T0UJ76_PANVG</name>
<keyword evidence="4" id="KW-1185">Reference proteome</keyword>
<accession>A0A8T0UJ76</accession>
<feature type="compositionally biased region" description="Pro residues" evidence="1">
    <location>
        <begin position="19"/>
        <end position="28"/>
    </location>
</feature>
<reference evidence="3" key="1">
    <citation type="submission" date="2020-05" db="EMBL/GenBank/DDBJ databases">
        <title>WGS assembly of Panicum virgatum.</title>
        <authorList>
            <person name="Lovell J.T."/>
            <person name="Jenkins J."/>
            <person name="Shu S."/>
            <person name="Juenger T.E."/>
            <person name="Schmutz J."/>
        </authorList>
    </citation>
    <scope>NUCLEOTIDE SEQUENCE</scope>
    <source>
        <strain evidence="3">AP13</strain>
    </source>
</reference>
<organism evidence="3 4">
    <name type="scientific">Panicum virgatum</name>
    <name type="common">Blackwell switchgrass</name>
    <dbReference type="NCBI Taxonomy" id="38727"/>
    <lineage>
        <taxon>Eukaryota</taxon>
        <taxon>Viridiplantae</taxon>
        <taxon>Streptophyta</taxon>
        <taxon>Embryophyta</taxon>
        <taxon>Tracheophyta</taxon>
        <taxon>Spermatophyta</taxon>
        <taxon>Magnoliopsida</taxon>
        <taxon>Liliopsida</taxon>
        <taxon>Poales</taxon>
        <taxon>Poaceae</taxon>
        <taxon>PACMAD clade</taxon>
        <taxon>Panicoideae</taxon>
        <taxon>Panicodae</taxon>
        <taxon>Paniceae</taxon>
        <taxon>Panicinae</taxon>
        <taxon>Panicum</taxon>
        <taxon>Panicum sect. Hiantes</taxon>
    </lineage>
</organism>
<sequence>MNPPDPDESPSLPRGVAPPSSPSQPPLPSLLRRHLLHCQRQELEARAEVVGQPRELHARAEVACRCGSSMRGKAQELHAAGQQRGSTRGRRRPAGAEAHRLPRCALVYAVVSFLSLILPANAIYFNSI</sequence>
<protein>
    <submittedName>
        <fullName evidence="3">Uncharacterized protein</fullName>
    </submittedName>
</protein>
<dbReference type="EMBL" id="CM029042">
    <property type="protein sequence ID" value="KAG2620894.1"/>
    <property type="molecule type" value="Genomic_DNA"/>
</dbReference>
<gene>
    <name evidence="3" type="ORF">PVAP13_3NG217802</name>
</gene>
<evidence type="ECO:0000256" key="1">
    <source>
        <dbReference type="SAM" id="MobiDB-lite"/>
    </source>
</evidence>